<comment type="caution">
    <text evidence="1">The sequence shown here is derived from an EMBL/GenBank/DDBJ whole genome shotgun (WGS) entry which is preliminary data.</text>
</comment>
<dbReference type="Proteomes" id="UP000078348">
    <property type="component" value="Unassembled WGS sequence"/>
</dbReference>
<evidence type="ECO:0000313" key="2">
    <source>
        <dbReference type="Proteomes" id="UP000078348"/>
    </source>
</evidence>
<sequence length="568" mass="64026">MTPTPTPTPFIPNYECWSTEHVPLDIEEIIVPDYTCNGTDDRLDVQKYKKLRKLIVGDHSYVNLKVVNLTGMQNLETVEIGESSFMRDEFLHDWLERAFYLVDCPMVTELKIGENSLRDYSHFIIKNCSSLQTITTDRASVMASNKIEFEDLPELVSINLGYWTFAAVFYEDDESNTLIMKNLPKLVSMKVDYHDPNLPGSAFFYIHNVVLQNIPNLHNLTLNPTSLKQVYTFVTDCNIGKLLDCFKLELRSKCYGPTWHFLVDGTAAPTGWNTVQGAQNWLSSKAGFLPPTEGITSYYYTRFNGADANSYALMDVIMKVYAGAVAYLNGREIRRVNLPEGEIDATTLATAVMEDNPEISTSVRVRDGWLNEGENILAFEMHSNEMREHPNHFGGSIRYIASGTNLITDGTGTTVPLKPGKEGTAQLFDGKVDTKLCVGKGGKVNVTATWTYKSDRRVIVNNYGLTSANDCNNRHPSGWEFVASNDGKTWDVLDVRSGEFFTAPRQEKTFDIENSKPYNIYQYNFYEFKNPAFSSGANPGCTTKDFQLSKVILSVYDRVYSTDATEEL</sequence>
<dbReference type="AlphaFoldDB" id="A0A196SBP4"/>
<accession>A0A196SBP4</accession>
<proteinExistence type="predicted"/>
<evidence type="ECO:0000313" key="1">
    <source>
        <dbReference type="EMBL" id="OAO13429.1"/>
    </source>
</evidence>
<dbReference type="SUPFAM" id="SSF49785">
    <property type="entry name" value="Galactose-binding domain-like"/>
    <property type="match status" value="1"/>
</dbReference>
<dbReference type="EMBL" id="LXWW01000397">
    <property type="protein sequence ID" value="OAO13429.1"/>
    <property type="molecule type" value="Genomic_DNA"/>
</dbReference>
<gene>
    <name evidence="1" type="ORF">AV274_4874</name>
</gene>
<dbReference type="Gene3D" id="2.60.120.260">
    <property type="entry name" value="Galactose-binding domain-like"/>
    <property type="match status" value="1"/>
</dbReference>
<dbReference type="InterPro" id="IPR008979">
    <property type="entry name" value="Galactose-bd-like_sf"/>
</dbReference>
<dbReference type="Gene3D" id="3.80.10.10">
    <property type="entry name" value="Ribonuclease Inhibitor"/>
    <property type="match status" value="1"/>
</dbReference>
<keyword evidence="2" id="KW-1185">Reference proteome</keyword>
<protein>
    <submittedName>
        <fullName evidence="1">ATP/GTP-binding protein</fullName>
    </submittedName>
</protein>
<dbReference type="SUPFAM" id="SSF52047">
    <property type="entry name" value="RNI-like"/>
    <property type="match status" value="1"/>
</dbReference>
<dbReference type="OrthoDB" id="530609at2759"/>
<name>A0A196SBP4_BLAHN</name>
<organism evidence="1 2">
    <name type="scientific">Blastocystis sp. subtype 1 (strain ATCC 50177 / NandII)</name>
    <dbReference type="NCBI Taxonomy" id="478820"/>
    <lineage>
        <taxon>Eukaryota</taxon>
        <taxon>Sar</taxon>
        <taxon>Stramenopiles</taxon>
        <taxon>Bigyra</taxon>
        <taxon>Opalozoa</taxon>
        <taxon>Opalinata</taxon>
        <taxon>Blastocystidae</taxon>
        <taxon>Blastocystis</taxon>
    </lineage>
</organism>
<dbReference type="InterPro" id="IPR032675">
    <property type="entry name" value="LRR_dom_sf"/>
</dbReference>
<reference evidence="1 2" key="1">
    <citation type="submission" date="2016-05" db="EMBL/GenBank/DDBJ databases">
        <title>Nuclear genome of Blastocystis sp. subtype 1 NandII.</title>
        <authorList>
            <person name="Gentekaki E."/>
            <person name="Curtis B."/>
            <person name="Stairs C."/>
            <person name="Eme L."/>
            <person name="Herman E."/>
            <person name="Klimes V."/>
            <person name="Arias M.C."/>
            <person name="Elias M."/>
            <person name="Hilliou F."/>
            <person name="Klute M."/>
            <person name="Malik S.-B."/>
            <person name="Pightling A."/>
            <person name="Rachubinski R."/>
            <person name="Salas D."/>
            <person name="Schlacht A."/>
            <person name="Suga H."/>
            <person name="Archibald J."/>
            <person name="Ball S.G."/>
            <person name="Clark G."/>
            <person name="Dacks J."/>
            <person name="Van Der Giezen M."/>
            <person name="Tsaousis A."/>
            <person name="Roger A."/>
        </authorList>
    </citation>
    <scope>NUCLEOTIDE SEQUENCE [LARGE SCALE GENOMIC DNA]</scope>
    <source>
        <strain evidence="2">ATCC 50177 / NandII</strain>
    </source>
</reference>